<dbReference type="Gene3D" id="1.10.1470.10">
    <property type="entry name" value="YjbJ"/>
    <property type="match status" value="1"/>
</dbReference>
<gene>
    <name evidence="3" type="ORF">SAE02_71520</name>
</gene>
<dbReference type="Pfam" id="PF05532">
    <property type="entry name" value="CsbD"/>
    <property type="match status" value="1"/>
</dbReference>
<dbReference type="InterPro" id="IPR008462">
    <property type="entry name" value="CsbD"/>
</dbReference>
<dbReference type="AlphaFoldDB" id="A0A512E2R3"/>
<accession>A0A512E2R3</accession>
<dbReference type="Proteomes" id="UP000321523">
    <property type="component" value="Unassembled WGS sequence"/>
</dbReference>
<protein>
    <submittedName>
        <fullName evidence="3">CsbD family protein</fullName>
    </submittedName>
</protein>
<dbReference type="SUPFAM" id="SSF69047">
    <property type="entry name" value="Hypothetical protein YjbJ"/>
    <property type="match status" value="1"/>
</dbReference>
<feature type="domain" description="CsbD-like" evidence="2">
    <location>
        <begin position="9"/>
        <end position="60"/>
    </location>
</feature>
<name>A0A512E2R3_9PROT</name>
<sequence length="62" mass="6455">MEDKIMDKDRVVGSAKVVKGKIKEAAGKMLGDAKLEAEGKADEIQGKVQNAAGGVKDALKGE</sequence>
<dbReference type="InterPro" id="IPR036629">
    <property type="entry name" value="YjbJ_sf"/>
</dbReference>
<organism evidence="3 4">
    <name type="scientific">Skermanella aerolata</name>
    <dbReference type="NCBI Taxonomy" id="393310"/>
    <lineage>
        <taxon>Bacteria</taxon>
        <taxon>Pseudomonadati</taxon>
        <taxon>Pseudomonadota</taxon>
        <taxon>Alphaproteobacteria</taxon>
        <taxon>Rhodospirillales</taxon>
        <taxon>Azospirillaceae</taxon>
        <taxon>Skermanella</taxon>
    </lineage>
</organism>
<comment type="similarity">
    <text evidence="1">Belongs to the UPF0337 (CsbD) family.</text>
</comment>
<reference evidence="3 4" key="1">
    <citation type="submission" date="2019-07" db="EMBL/GenBank/DDBJ databases">
        <title>Whole genome shotgun sequence of Skermanella aerolata NBRC 106429.</title>
        <authorList>
            <person name="Hosoyama A."/>
            <person name="Uohara A."/>
            <person name="Ohji S."/>
            <person name="Ichikawa N."/>
        </authorList>
    </citation>
    <scope>NUCLEOTIDE SEQUENCE [LARGE SCALE GENOMIC DNA]</scope>
    <source>
        <strain evidence="3 4">NBRC 106429</strain>
    </source>
</reference>
<evidence type="ECO:0000259" key="2">
    <source>
        <dbReference type="Pfam" id="PF05532"/>
    </source>
</evidence>
<keyword evidence="4" id="KW-1185">Reference proteome</keyword>
<evidence type="ECO:0000256" key="1">
    <source>
        <dbReference type="ARBA" id="ARBA00009129"/>
    </source>
</evidence>
<dbReference type="EMBL" id="BJYZ01000058">
    <property type="protein sequence ID" value="GEO43004.1"/>
    <property type="molecule type" value="Genomic_DNA"/>
</dbReference>
<proteinExistence type="inferred from homology"/>
<comment type="caution">
    <text evidence="3">The sequence shown here is derived from an EMBL/GenBank/DDBJ whole genome shotgun (WGS) entry which is preliminary data.</text>
</comment>
<evidence type="ECO:0000313" key="4">
    <source>
        <dbReference type="Proteomes" id="UP000321523"/>
    </source>
</evidence>
<evidence type="ECO:0000313" key="3">
    <source>
        <dbReference type="EMBL" id="GEO43004.1"/>
    </source>
</evidence>